<dbReference type="PANTHER" id="PTHR30570">
    <property type="entry name" value="PERIPLASMIC PHOSPHATE BINDING COMPONENT OF PHOSPHATE ABC TRANSPORTER"/>
    <property type="match status" value="1"/>
</dbReference>
<dbReference type="InterPro" id="IPR050811">
    <property type="entry name" value="Phosphate_ABC_transporter"/>
</dbReference>
<evidence type="ECO:0000313" key="5">
    <source>
        <dbReference type="Proteomes" id="UP001170481"/>
    </source>
</evidence>
<comment type="caution">
    <text evidence="4">The sequence shown here is derived from an EMBL/GenBank/DDBJ whole genome shotgun (WGS) entry which is preliminary data.</text>
</comment>
<dbReference type="EMBL" id="JAUORK010000013">
    <property type="protein sequence ID" value="MDO6672634.1"/>
    <property type="molecule type" value="Genomic_DNA"/>
</dbReference>
<dbReference type="Gene3D" id="3.40.190.10">
    <property type="entry name" value="Periplasmic binding protein-like II"/>
    <property type="match status" value="2"/>
</dbReference>
<gene>
    <name evidence="4" type="ORF">Q4535_10955</name>
</gene>
<proteinExistence type="predicted"/>
<name>A0AAP4TYH0_9GAMM</name>
<feature type="chain" id="PRO_5042921959" evidence="2">
    <location>
        <begin position="24"/>
        <end position="338"/>
    </location>
</feature>
<keyword evidence="1 2" id="KW-0732">Signal</keyword>
<dbReference type="Proteomes" id="UP001170481">
    <property type="component" value="Unassembled WGS sequence"/>
</dbReference>
<evidence type="ECO:0000313" key="4">
    <source>
        <dbReference type="EMBL" id="MDO6672634.1"/>
    </source>
</evidence>
<evidence type="ECO:0000256" key="1">
    <source>
        <dbReference type="ARBA" id="ARBA00022729"/>
    </source>
</evidence>
<dbReference type="InterPro" id="IPR024370">
    <property type="entry name" value="PBP_domain"/>
</dbReference>
<accession>A0AAP4TYH0</accession>
<dbReference type="RefSeq" id="WP_043333978.1">
    <property type="nucleotide sequence ID" value="NZ_CANLSP010000003.1"/>
</dbReference>
<protein>
    <submittedName>
        <fullName evidence="4">Substrate-binding domain-containing protein</fullName>
    </submittedName>
</protein>
<dbReference type="PANTHER" id="PTHR30570:SF1">
    <property type="entry name" value="PHOSPHATE-BINDING PROTEIN PSTS"/>
    <property type="match status" value="1"/>
</dbReference>
<dbReference type="Pfam" id="PF12849">
    <property type="entry name" value="PBP_like_2"/>
    <property type="match status" value="1"/>
</dbReference>
<organism evidence="4 5">
    <name type="scientific">Cobetia amphilecti</name>
    <dbReference type="NCBI Taxonomy" id="1055104"/>
    <lineage>
        <taxon>Bacteria</taxon>
        <taxon>Pseudomonadati</taxon>
        <taxon>Pseudomonadota</taxon>
        <taxon>Gammaproteobacteria</taxon>
        <taxon>Oceanospirillales</taxon>
        <taxon>Halomonadaceae</taxon>
        <taxon>Cobetia</taxon>
    </lineage>
</organism>
<sequence length="338" mass="36612">MKAFLKSGLAVAVIAASVGAAEAREQLRIVGSSTVYPFSSYVAEELGATSDFPTPVIESTGSGGGMKLFCEGVGDSTPDITNASRRMKTSEFERCEENGVTDITEAMIGFDGIAFAQSVRDGSIDLTREQITLAVAAQVPVDGKLVDNPYTKWSEIDSSLPDRKITVYGPPSTSGTRDAFEELVMEVSTEEMEGYGGEGYTNIRQDGHYIAAGENDNLIIQKLVENTEAFGIFGYSFLEENADKVVGASIDGVQPEADAISSGEYPVSRSLFYYVKNQHKDDVPAQQAYNDLFMSEKMIGELGYLKGIGLIPLPKEERATLREQVAERTKLTLADLQK</sequence>
<reference evidence="4" key="1">
    <citation type="submission" date="2023-07" db="EMBL/GenBank/DDBJ databases">
        <title>Genome content predicts the carbon catabolic preferences of heterotrophic bacteria.</title>
        <authorList>
            <person name="Gralka M."/>
        </authorList>
    </citation>
    <scope>NUCLEOTIDE SEQUENCE</scope>
    <source>
        <strain evidence="4">C2R13</strain>
    </source>
</reference>
<feature type="signal peptide" evidence="2">
    <location>
        <begin position="1"/>
        <end position="23"/>
    </location>
</feature>
<dbReference type="AlphaFoldDB" id="A0AAP4TYH0"/>
<dbReference type="SUPFAM" id="SSF53850">
    <property type="entry name" value="Periplasmic binding protein-like II"/>
    <property type="match status" value="1"/>
</dbReference>
<feature type="domain" description="PBP" evidence="3">
    <location>
        <begin position="19"/>
        <end position="296"/>
    </location>
</feature>
<evidence type="ECO:0000259" key="3">
    <source>
        <dbReference type="Pfam" id="PF12849"/>
    </source>
</evidence>
<evidence type="ECO:0000256" key="2">
    <source>
        <dbReference type="SAM" id="SignalP"/>
    </source>
</evidence>